<dbReference type="EMBL" id="OZ023714">
    <property type="protein sequence ID" value="CAK9863370.1"/>
    <property type="molecule type" value="Genomic_DNA"/>
</dbReference>
<proteinExistence type="predicted"/>
<name>A0ABP1ALU8_9BRYO</name>
<reference evidence="1" key="1">
    <citation type="submission" date="2024-03" db="EMBL/GenBank/DDBJ databases">
        <authorList>
            <consortium name="ELIXIR-Norway"/>
            <consortium name="Elixir Norway"/>
        </authorList>
    </citation>
    <scope>NUCLEOTIDE SEQUENCE</scope>
</reference>
<gene>
    <name evidence="1" type="ORF">CSSPJE1EN2_LOCUS6365</name>
</gene>
<sequence length="85" mass="9157">MSPCPLKCMAFGGLLTSGEISQLAGHPSADCTPRAKAIYRPPMAVKLDTDLSVVLQAVTMTGIKIVRLDREQDAKLAEPYEQVLV</sequence>
<organism evidence="1 2">
    <name type="scientific">Sphagnum jensenii</name>
    <dbReference type="NCBI Taxonomy" id="128206"/>
    <lineage>
        <taxon>Eukaryota</taxon>
        <taxon>Viridiplantae</taxon>
        <taxon>Streptophyta</taxon>
        <taxon>Embryophyta</taxon>
        <taxon>Bryophyta</taxon>
        <taxon>Sphagnophytina</taxon>
        <taxon>Sphagnopsida</taxon>
        <taxon>Sphagnales</taxon>
        <taxon>Sphagnaceae</taxon>
        <taxon>Sphagnum</taxon>
    </lineage>
</organism>
<evidence type="ECO:0000313" key="2">
    <source>
        <dbReference type="Proteomes" id="UP001497522"/>
    </source>
</evidence>
<keyword evidence="2" id="KW-1185">Reference proteome</keyword>
<dbReference type="Proteomes" id="UP001497522">
    <property type="component" value="Chromosome 13"/>
</dbReference>
<protein>
    <submittedName>
        <fullName evidence="1">Uncharacterized protein</fullName>
    </submittedName>
</protein>
<evidence type="ECO:0000313" key="1">
    <source>
        <dbReference type="EMBL" id="CAK9863370.1"/>
    </source>
</evidence>
<accession>A0ABP1ALU8</accession>